<comment type="caution">
    <text evidence="1">The sequence shown here is derived from an EMBL/GenBank/DDBJ whole genome shotgun (WGS) entry which is preliminary data.</text>
</comment>
<reference evidence="2" key="1">
    <citation type="journal article" date="2019" name="Int. J. Syst. Evol. Microbiol.">
        <title>The Global Catalogue of Microorganisms (GCM) 10K type strain sequencing project: providing services to taxonomists for standard genome sequencing and annotation.</title>
        <authorList>
            <consortium name="The Broad Institute Genomics Platform"/>
            <consortium name="The Broad Institute Genome Sequencing Center for Infectious Disease"/>
            <person name="Wu L."/>
            <person name="Ma J."/>
        </authorList>
    </citation>
    <scope>NUCLEOTIDE SEQUENCE [LARGE SCALE GENOMIC DNA]</scope>
    <source>
        <strain evidence="2">CCUG 38813</strain>
    </source>
</reference>
<name>A0ABW0PM60_9BURK</name>
<accession>A0ABW0PM60</accession>
<protein>
    <submittedName>
        <fullName evidence="1">Uncharacterized protein</fullName>
    </submittedName>
</protein>
<proteinExistence type="predicted"/>
<evidence type="ECO:0000313" key="2">
    <source>
        <dbReference type="Proteomes" id="UP001596031"/>
    </source>
</evidence>
<organism evidence="1 2">
    <name type="scientific">Massilia jejuensis</name>
    <dbReference type="NCBI Taxonomy" id="648894"/>
    <lineage>
        <taxon>Bacteria</taxon>
        <taxon>Pseudomonadati</taxon>
        <taxon>Pseudomonadota</taxon>
        <taxon>Betaproteobacteria</taxon>
        <taxon>Burkholderiales</taxon>
        <taxon>Oxalobacteraceae</taxon>
        <taxon>Telluria group</taxon>
        <taxon>Massilia</taxon>
    </lineage>
</organism>
<dbReference type="EMBL" id="JBHSMS010000055">
    <property type="protein sequence ID" value="MFC5512832.1"/>
    <property type="molecule type" value="Genomic_DNA"/>
</dbReference>
<sequence>MNSPSASNNEARLAQMLTTLLQQGGHVTGPPESVDALLEIASRAVGAPGGAPRSLPTIDPVTNGWLAALADAFHSARRTGNTHTAEKVHEILHHFARGDRLPVAFPDEVTATFDKFDHALDLIAEGHLWDDVAVETNIVFTLRAAKIAAQASIKAAHDAQRPVMVISLADGQVSAVNATHVVDVVVLDANIYGSAPQDLTCIGDDLYRVTELAAVARQDTPGAGADFVLDVMAELDAADARRAAAEAEGEEESAPRS</sequence>
<dbReference type="RefSeq" id="WP_379723857.1">
    <property type="nucleotide sequence ID" value="NZ_JBHSMS010000055.1"/>
</dbReference>
<keyword evidence="2" id="KW-1185">Reference proteome</keyword>
<gene>
    <name evidence="1" type="ORF">ACFPOU_17145</name>
</gene>
<dbReference type="Proteomes" id="UP001596031">
    <property type="component" value="Unassembled WGS sequence"/>
</dbReference>
<evidence type="ECO:0000313" key="1">
    <source>
        <dbReference type="EMBL" id="MFC5512832.1"/>
    </source>
</evidence>